<dbReference type="EMBL" id="BAAAXF010000018">
    <property type="protein sequence ID" value="GAA3494588.1"/>
    <property type="molecule type" value="Genomic_DNA"/>
</dbReference>
<protein>
    <recommendedName>
        <fullName evidence="3">Histidine kinase/HSP90-like ATPase domain-containing protein</fullName>
    </recommendedName>
</protein>
<gene>
    <name evidence="1" type="ORF">GCM10019016_016880</name>
</gene>
<proteinExistence type="predicted"/>
<sequence length="155" mass="16897">MQYVDLDARVGDLSGVLDPARYLSHLPSISGRLPPGARAFATDTDHYDFRSRRCVKDLTLRAVRGAGGAEMEVEFQHNCWKHDRDLLIRYTGVSGLVADPADGDRGAGLGPVILDEILPHGDGCSHEIACWDGTLTIVCRDLRATWTETTCSGKS</sequence>
<keyword evidence="2" id="KW-1185">Reference proteome</keyword>
<evidence type="ECO:0000313" key="1">
    <source>
        <dbReference type="EMBL" id="GAA3494588.1"/>
    </source>
</evidence>
<reference evidence="2" key="1">
    <citation type="journal article" date="2019" name="Int. J. Syst. Evol. Microbiol.">
        <title>The Global Catalogue of Microorganisms (GCM) 10K type strain sequencing project: providing services to taxonomists for standard genome sequencing and annotation.</title>
        <authorList>
            <consortium name="The Broad Institute Genomics Platform"/>
            <consortium name="The Broad Institute Genome Sequencing Center for Infectious Disease"/>
            <person name="Wu L."/>
            <person name="Ma J."/>
        </authorList>
    </citation>
    <scope>NUCLEOTIDE SEQUENCE [LARGE SCALE GENOMIC DNA]</scope>
    <source>
        <strain evidence="2">JCM 4816</strain>
    </source>
</reference>
<evidence type="ECO:0000313" key="2">
    <source>
        <dbReference type="Proteomes" id="UP001501455"/>
    </source>
</evidence>
<comment type="caution">
    <text evidence="1">The sequence shown here is derived from an EMBL/GenBank/DDBJ whole genome shotgun (WGS) entry which is preliminary data.</text>
</comment>
<organism evidence="1 2">
    <name type="scientific">Streptomyces prasinosporus</name>
    <dbReference type="NCBI Taxonomy" id="68256"/>
    <lineage>
        <taxon>Bacteria</taxon>
        <taxon>Bacillati</taxon>
        <taxon>Actinomycetota</taxon>
        <taxon>Actinomycetes</taxon>
        <taxon>Kitasatosporales</taxon>
        <taxon>Streptomycetaceae</taxon>
        <taxon>Streptomyces</taxon>
        <taxon>Streptomyces albogriseolus group</taxon>
    </lineage>
</organism>
<name>A0ABP6TIN5_9ACTN</name>
<evidence type="ECO:0008006" key="3">
    <source>
        <dbReference type="Google" id="ProtNLM"/>
    </source>
</evidence>
<accession>A0ABP6TIN5</accession>
<dbReference type="Proteomes" id="UP001501455">
    <property type="component" value="Unassembled WGS sequence"/>
</dbReference>